<sequence>MFLKPIEEIEVRHIIHKCDNKTSTDSDGISMSIIKSVIDGCSKPLTYIFNLSFQSGKFPNSMKIAKVIPLYKSGDRHNITNYRPISLLSQFSKILEKLFDARLDKFLDKHKILTEKQYGFRSNRSTTFAITEFVEGVTSAWDNKKQTLGIFIDFQKAFDTINFEILFDKLERYGIRGLVLKWIKSYLTNRRQFVSLGVHQSDFLDIVCGVPQGSVLGPKLFILYINDICNVSELLNFVLFADDTTIWASGEELLQQLLGLITVELDKVKKWCDRNKLSLNLDKTKFMLFGYGRLNRQIQVRVGDANIERVYETKFLGINIDDKICWKPHIKYIHNKLAKSISILARGKYIVDRKSLHTLYCSMFVPYLDYCVECWGNTYKSALCSLFKLQKRAIRIVHGLGYRDHTNSSFAHSGFLKFFDLVKYKSAVFMYKVRYNLVPSGIRGLFGDREGGYGLRGHLNLKTQAIRTTRKSFCISVSGVKLWNRLGDDLKQCTSVKQFK</sequence>
<accession>A0A3Q3KBW4</accession>
<organism evidence="2 3">
    <name type="scientific">Monopterus albus</name>
    <name type="common">Swamp eel</name>
    <dbReference type="NCBI Taxonomy" id="43700"/>
    <lineage>
        <taxon>Eukaryota</taxon>
        <taxon>Metazoa</taxon>
        <taxon>Chordata</taxon>
        <taxon>Craniata</taxon>
        <taxon>Vertebrata</taxon>
        <taxon>Euteleostomi</taxon>
        <taxon>Actinopterygii</taxon>
        <taxon>Neopterygii</taxon>
        <taxon>Teleostei</taxon>
        <taxon>Neoteleostei</taxon>
        <taxon>Acanthomorphata</taxon>
        <taxon>Anabantaria</taxon>
        <taxon>Synbranchiformes</taxon>
        <taxon>Synbranchidae</taxon>
        <taxon>Monopterus</taxon>
    </lineage>
</organism>
<keyword evidence="3" id="KW-1185">Reference proteome</keyword>
<protein>
    <recommendedName>
        <fullName evidence="1">Reverse transcriptase domain-containing protein</fullName>
    </recommendedName>
</protein>
<evidence type="ECO:0000259" key="1">
    <source>
        <dbReference type="PROSITE" id="PS50878"/>
    </source>
</evidence>
<evidence type="ECO:0000313" key="3">
    <source>
        <dbReference type="Proteomes" id="UP000261600"/>
    </source>
</evidence>
<dbReference type="InterPro" id="IPR043502">
    <property type="entry name" value="DNA/RNA_pol_sf"/>
</dbReference>
<proteinExistence type="predicted"/>
<dbReference type="CDD" id="cd01650">
    <property type="entry name" value="RT_nLTR_like"/>
    <property type="match status" value="1"/>
</dbReference>
<name>A0A3Q3KBW4_MONAL</name>
<dbReference type="Pfam" id="PF00078">
    <property type="entry name" value="RVT_1"/>
    <property type="match status" value="1"/>
</dbReference>
<dbReference type="PROSITE" id="PS50878">
    <property type="entry name" value="RT_POL"/>
    <property type="match status" value="1"/>
</dbReference>
<dbReference type="InterPro" id="IPR000477">
    <property type="entry name" value="RT_dom"/>
</dbReference>
<dbReference type="SUPFAM" id="SSF56672">
    <property type="entry name" value="DNA/RNA polymerases"/>
    <property type="match status" value="1"/>
</dbReference>
<dbReference type="AlphaFoldDB" id="A0A3Q3KBW4"/>
<dbReference type="PANTHER" id="PTHR33332">
    <property type="entry name" value="REVERSE TRANSCRIPTASE DOMAIN-CONTAINING PROTEIN"/>
    <property type="match status" value="1"/>
</dbReference>
<dbReference type="Proteomes" id="UP000261600">
    <property type="component" value="Unplaced"/>
</dbReference>
<evidence type="ECO:0000313" key="2">
    <source>
        <dbReference type="Ensembl" id="ENSMALP00000026856.1"/>
    </source>
</evidence>
<feature type="domain" description="Reverse transcriptase" evidence="1">
    <location>
        <begin position="51"/>
        <end position="320"/>
    </location>
</feature>
<dbReference type="Ensembl" id="ENSMALT00000027350.1">
    <property type="protein sequence ID" value="ENSMALP00000026856.1"/>
    <property type="gene ID" value="ENSMALG00000018635.1"/>
</dbReference>
<reference evidence="2" key="1">
    <citation type="submission" date="2025-08" db="UniProtKB">
        <authorList>
            <consortium name="Ensembl"/>
        </authorList>
    </citation>
    <scope>IDENTIFICATION</scope>
</reference>
<reference evidence="2" key="2">
    <citation type="submission" date="2025-09" db="UniProtKB">
        <authorList>
            <consortium name="Ensembl"/>
        </authorList>
    </citation>
    <scope>IDENTIFICATION</scope>
</reference>